<dbReference type="EMBL" id="WWTN01000032">
    <property type="protein sequence ID" value="MZH57278.1"/>
    <property type="molecule type" value="Genomic_DNA"/>
</dbReference>
<evidence type="ECO:0000313" key="2">
    <source>
        <dbReference type="Proteomes" id="UP000604383"/>
    </source>
</evidence>
<reference evidence="1" key="1">
    <citation type="journal article" date="2019" name="Nat. Med.">
        <title>A library of human gut bacterial isolates paired with longitudinal multiomics data enables mechanistic microbiome research.</title>
        <authorList>
            <person name="Poyet M."/>
            <person name="Groussin M."/>
            <person name="Gibbons S.M."/>
            <person name="Avila-Pacheco J."/>
            <person name="Jiang X."/>
            <person name="Kearney S.M."/>
            <person name="Perrotta A.R."/>
            <person name="Berdy B."/>
            <person name="Zhao S."/>
            <person name="Lieberman T.D."/>
            <person name="Swanson P.K."/>
            <person name="Smith M."/>
            <person name="Roesemann S."/>
            <person name="Alexander J.E."/>
            <person name="Rich S.A."/>
            <person name="Livny J."/>
            <person name="Vlamakis H."/>
            <person name="Clish C."/>
            <person name="Bullock K."/>
            <person name="Deik A."/>
            <person name="Scott J."/>
            <person name="Pierce K.A."/>
            <person name="Xavier R.J."/>
            <person name="Alm E.J."/>
        </authorList>
    </citation>
    <scope>NUCLEOTIDE SEQUENCE</scope>
    <source>
        <strain evidence="1">BIOML-A12</strain>
    </source>
</reference>
<evidence type="ECO:0000313" key="1">
    <source>
        <dbReference type="EMBL" id="MZH57278.1"/>
    </source>
</evidence>
<dbReference type="Proteomes" id="UP000604383">
    <property type="component" value="Unassembled WGS sequence"/>
</dbReference>
<protein>
    <submittedName>
        <fullName evidence="1">Uncharacterized protein</fullName>
    </submittedName>
</protein>
<gene>
    <name evidence="1" type="ORF">GT664_16375</name>
</gene>
<proteinExistence type="predicted"/>
<dbReference type="AlphaFoldDB" id="A0AB36B993"/>
<comment type="caution">
    <text evidence="1">The sequence shown here is derived from an EMBL/GenBank/DDBJ whole genome shotgun (WGS) entry which is preliminary data.</text>
</comment>
<accession>A0AB36B993</accession>
<sequence>MQSILPYAGTHAASRTILHTDTDKITGDGMETYCNHFRIHSPRMLNI</sequence>
<dbReference type="RefSeq" id="WP_021420109.1">
    <property type="nucleotide sequence ID" value="NZ_AP025565.1"/>
</dbReference>
<name>A0AB36B993_CLOIN</name>
<organism evidence="1 2">
    <name type="scientific">Clostridium innocuum</name>
    <dbReference type="NCBI Taxonomy" id="1522"/>
    <lineage>
        <taxon>Bacteria</taxon>
        <taxon>Bacillati</taxon>
        <taxon>Bacillota</taxon>
        <taxon>Clostridia</taxon>
        <taxon>Eubacteriales</taxon>
        <taxon>Clostridiaceae</taxon>
        <taxon>Clostridium</taxon>
    </lineage>
</organism>